<evidence type="ECO:0000313" key="4">
    <source>
        <dbReference type="Proteomes" id="UP000002213"/>
    </source>
</evidence>
<dbReference type="Proteomes" id="UP000002213">
    <property type="component" value="Chromosome"/>
</dbReference>
<dbReference type="HOGENOM" id="CLU_113198_1_0_11"/>
<comment type="similarity">
    <text evidence="1">Belongs to the asp23 family.</text>
</comment>
<accession>C6WP57</accession>
<dbReference type="AlphaFoldDB" id="C6WP57"/>
<name>C6WP57_ACTMD</name>
<evidence type="ECO:0000313" key="3">
    <source>
        <dbReference type="EMBL" id="ACU36726.1"/>
    </source>
</evidence>
<dbReference type="InterPro" id="IPR005531">
    <property type="entry name" value="Asp23"/>
</dbReference>
<reference evidence="3 4" key="1">
    <citation type="journal article" date="2009" name="Stand. Genomic Sci.">
        <title>Complete genome sequence of Actinosynnema mirum type strain (101).</title>
        <authorList>
            <person name="Land M."/>
            <person name="Lapidus A."/>
            <person name="Mayilraj S."/>
            <person name="Chen F."/>
            <person name="Copeland A."/>
            <person name="Del Rio T.G."/>
            <person name="Nolan M."/>
            <person name="Lucas S."/>
            <person name="Tice H."/>
            <person name="Cheng J.F."/>
            <person name="Chertkov O."/>
            <person name="Bruce D."/>
            <person name="Goodwin L."/>
            <person name="Pitluck S."/>
            <person name="Rohde M."/>
            <person name="Goker M."/>
            <person name="Pati A."/>
            <person name="Ivanova N."/>
            <person name="Mavromatis K."/>
            <person name="Chen A."/>
            <person name="Palaniappan K."/>
            <person name="Hauser L."/>
            <person name="Chang Y.J."/>
            <person name="Jeffries C.C."/>
            <person name="Brettin T."/>
            <person name="Detter J.C."/>
            <person name="Han C."/>
            <person name="Chain P."/>
            <person name="Tindall B.J."/>
            <person name="Bristow J."/>
            <person name="Eisen J.A."/>
            <person name="Markowitz V."/>
            <person name="Hugenholtz P."/>
            <person name="Kyrpides N.C."/>
            <person name="Klenk H.P."/>
        </authorList>
    </citation>
    <scope>NUCLEOTIDE SEQUENCE [LARGE SCALE GENOMIC DNA]</scope>
    <source>
        <strain evidence="4">ATCC 29888 / DSM 43827 / JCM 3225 / NBRC 14064 / NCIMB 13271 / NRRL B-12336 / IMRU 3971 / 101</strain>
    </source>
</reference>
<evidence type="ECO:0000256" key="1">
    <source>
        <dbReference type="ARBA" id="ARBA00005721"/>
    </source>
</evidence>
<evidence type="ECO:0000256" key="2">
    <source>
        <dbReference type="SAM" id="MobiDB-lite"/>
    </source>
</evidence>
<gene>
    <name evidence="3" type="ordered locus">Amir_2794</name>
</gene>
<dbReference type="PANTHER" id="PTHR34297:SF3">
    <property type="entry name" value="ALKALINE SHOCK PROTEIN 23"/>
    <property type="match status" value="1"/>
</dbReference>
<organism evidence="3 4">
    <name type="scientific">Actinosynnema mirum (strain ATCC 29888 / DSM 43827 / JCM 3225 / NBRC 14064 / NCIMB 13271 / NRRL B-12336 / IMRU 3971 / 101)</name>
    <dbReference type="NCBI Taxonomy" id="446462"/>
    <lineage>
        <taxon>Bacteria</taxon>
        <taxon>Bacillati</taxon>
        <taxon>Actinomycetota</taxon>
        <taxon>Actinomycetes</taxon>
        <taxon>Pseudonocardiales</taxon>
        <taxon>Pseudonocardiaceae</taxon>
        <taxon>Actinosynnema</taxon>
    </lineage>
</organism>
<dbReference type="STRING" id="446462.Amir_2794"/>
<keyword evidence="4" id="KW-1185">Reference proteome</keyword>
<dbReference type="eggNOG" id="COG1302">
    <property type="taxonomic scope" value="Bacteria"/>
</dbReference>
<dbReference type="KEGG" id="ami:Amir_2794"/>
<proteinExistence type="inferred from homology"/>
<dbReference type="EMBL" id="CP001630">
    <property type="protein sequence ID" value="ACU36726.1"/>
    <property type="molecule type" value="Genomic_DNA"/>
</dbReference>
<dbReference type="Pfam" id="PF03780">
    <property type="entry name" value="Asp23"/>
    <property type="match status" value="1"/>
</dbReference>
<dbReference type="PANTHER" id="PTHR34297">
    <property type="entry name" value="HYPOTHETICAL CYTOSOLIC PROTEIN-RELATED"/>
    <property type="match status" value="1"/>
</dbReference>
<dbReference type="RefSeq" id="WP_015801615.1">
    <property type="nucleotide sequence ID" value="NC_013093.1"/>
</dbReference>
<evidence type="ECO:0008006" key="5">
    <source>
        <dbReference type="Google" id="ProtNLM"/>
    </source>
</evidence>
<protein>
    <recommendedName>
        <fullName evidence="5">Asp23 family protein</fullName>
    </recommendedName>
</protein>
<feature type="region of interest" description="Disordered" evidence="2">
    <location>
        <begin position="1"/>
        <end position="21"/>
    </location>
</feature>
<sequence>MTTPVTAAPKSSIQNAGAPTQNIATEAADRDLATSAQTKGTTTVADTVVQKIAGLATREVSGVYALGGGAARAFSSLRERIPGATASAGQGVSVEVGERQAAIDLHVLVEYGVSIVDLSRSVRRNVIGAVEQMTGLEVVEVNIAVTDVHIPGEDEGDRTPEPGRVR</sequence>